<dbReference type="Proteomes" id="UP000251485">
    <property type="component" value="Unassembled WGS sequence"/>
</dbReference>
<dbReference type="GO" id="GO:0008270">
    <property type="term" value="F:zinc ion binding"/>
    <property type="evidence" value="ECO:0007669"/>
    <property type="project" value="InterPro"/>
</dbReference>
<reference evidence="7 9" key="2">
    <citation type="submission" date="2018-06" db="EMBL/GenBank/DDBJ databases">
        <authorList>
            <consortium name="Pathogen Informatics"/>
            <person name="Doyle S."/>
        </authorList>
    </citation>
    <scope>NUCLEOTIDE SEQUENCE [LARGE SCALE GENOMIC DNA]</scope>
    <source>
        <strain evidence="7 9">NCTC10975</strain>
    </source>
</reference>
<evidence type="ECO:0000313" key="10">
    <source>
        <dbReference type="Proteomes" id="UP001171165"/>
    </source>
</evidence>
<dbReference type="RefSeq" id="WP_004246276.1">
    <property type="nucleotide sequence ID" value="NZ_ABFCQN020000019.1"/>
</dbReference>
<dbReference type="OMA" id="MGNTSHE"/>
<evidence type="ECO:0000256" key="1">
    <source>
        <dbReference type="ARBA" id="ARBA00022729"/>
    </source>
</evidence>
<evidence type="ECO:0000313" key="6">
    <source>
        <dbReference type="EMBL" id="EKW9776957.1"/>
    </source>
</evidence>
<reference evidence="5 8" key="1">
    <citation type="submission" date="2017-05" db="EMBL/GenBank/DDBJ databases">
        <title>Whole genome sequencing of Proteus mirabilis AR_0155.</title>
        <authorList>
            <person name="Conlan S."/>
            <person name="Thomas P.J."/>
            <person name="Mullikin J."/>
            <person name="Frank K.M."/>
            <person name="Segre J.A."/>
        </authorList>
    </citation>
    <scope>NUCLEOTIDE SEQUENCE [LARGE SCALE GENOMIC DNA]</scope>
    <source>
        <strain evidence="5 8">AR_0155</strain>
    </source>
</reference>
<dbReference type="Pfam" id="PF09223">
    <property type="entry name" value="ZinT"/>
    <property type="match status" value="1"/>
</dbReference>
<evidence type="ECO:0000313" key="5">
    <source>
        <dbReference type="EMBL" id="ARX32667.1"/>
    </source>
</evidence>
<evidence type="ECO:0000313" key="9">
    <source>
        <dbReference type="Proteomes" id="UP000251485"/>
    </source>
</evidence>
<organism evidence="6 10">
    <name type="scientific">Proteus mirabilis</name>
    <dbReference type="NCBI Taxonomy" id="584"/>
    <lineage>
        <taxon>Bacteria</taxon>
        <taxon>Pseudomonadati</taxon>
        <taxon>Pseudomonadota</taxon>
        <taxon>Gammaproteobacteria</taxon>
        <taxon>Enterobacterales</taxon>
        <taxon>Morganellaceae</taxon>
        <taxon>Proteus</taxon>
    </lineage>
</organism>
<dbReference type="EMBL" id="CP021694">
    <property type="protein sequence ID" value="ARX32667.1"/>
    <property type="molecule type" value="Genomic_DNA"/>
</dbReference>
<feature type="signal peptide" evidence="3">
    <location>
        <begin position="1"/>
        <end position="23"/>
    </location>
</feature>
<dbReference type="InterPro" id="IPR015304">
    <property type="entry name" value="ZinT_dom"/>
</dbReference>
<dbReference type="OrthoDB" id="9810636at2"/>
<dbReference type="AlphaFoldDB" id="A0A1Z1SNX8"/>
<dbReference type="GeneID" id="6802321"/>
<protein>
    <submittedName>
        <fullName evidence="7">Cadmium-induced protein ZinT</fullName>
    </submittedName>
    <submittedName>
        <fullName evidence="6">Metal-binding protein ZinT</fullName>
    </submittedName>
</protein>
<keyword evidence="1 3" id="KW-0732">Signal</keyword>
<dbReference type="InterPro" id="IPR012674">
    <property type="entry name" value="Calycin"/>
</dbReference>
<feature type="chain" id="PRO_5044063536" evidence="3">
    <location>
        <begin position="24"/>
        <end position="215"/>
    </location>
</feature>
<dbReference type="EMBL" id="UAUE01000001">
    <property type="protein sequence ID" value="SPY93694.1"/>
    <property type="molecule type" value="Genomic_DNA"/>
</dbReference>
<dbReference type="NCBIfam" id="NF007639">
    <property type="entry name" value="PRK10306.1"/>
    <property type="match status" value="1"/>
</dbReference>
<dbReference type="SUPFAM" id="SSF50814">
    <property type="entry name" value="Lipocalins"/>
    <property type="match status" value="1"/>
</dbReference>
<reference evidence="6" key="3">
    <citation type="submission" date="2023-06" db="EMBL/GenBank/DDBJ databases">
        <authorList>
            <consortium name="Clinical and Environmental Microbiology Branch: Whole genome sequencing antimicrobial resistance pathogens in the healthcare setting"/>
        </authorList>
    </citation>
    <scope>NUCLEOTIDE SEQUENCE</scope>
    <source>
        <strain evidence="6">Microbial</strain>
    </source>
</reference>
<dbReference type="STRING" id="584.AOUC001_17660"/>
<gene>
    <name evidence="6" type="primary">zinT</name>
    <name evidence="5" type="ORF">AM402_00320</name>
    <name evidence="7" type="ORF">NCTC10975_00015</name>
    <name evidence="6" type="ORF">PW210_002807</name>
</gene>
<evidence type="ECO:0000313" key="7">
    <source>
        <dbReference type="EMBL" id="SPY93694.1"/>
    </source>
</evidence>
<dbReference type="Gene3D" id="2.40.128.20">
    <property type="match status" value="1"/>
</dbReference>
<evidence type="ECO:0000256" key="2">
    <source>
        <dbReference type="ARBA" id="ARBA00022833"/>
    </source>
</evidence>
<sequence>MQKPILSCLLIMGFLGSAMSVLAHGHHHEKVRTQAQIDAANGIFEDKDVLNRSLSDWDGVWQSVEPYLRSGELDIVLQKKAETKQDKTVEQYRAYYTQGYKTDVDMIGIENNIVEFHRGDKVDSCEYHYDGYRILHYQSGKKGVRYLFRCDDANSQAPRFIQFSDHIIAPEKAQHFHLYMGNSSQDELLKELTNWPTYYPYSMKGEDIVHEMLYH</sequence>
<name>A0A1Z1SNX8_PROMI</name>
<dbReference type="Proteomes" id="UP000195540">
    <property type="component" value="Chromosome"/>
</dbReference>
<dbReference type="KEGG" id="pvl:AOB99_01345"/>
<dbReference type="EMBL" id="ABKSPD020000010">
    <property type="protein sequence ID" value="EKW9776957.1"/>
    <property type="molecule type" value="Genomic_DNA"/>
</dbReference>
<keyword evidence="2" id="KW-0862">Zinc</keyword>
<proteinExistence type="predicted"/>
<dbReference type="Proteomes" id="UP001171165">
    <property type="component" value="Unassembled WGS sequence"/>
</dbReference>
<feature type="domain" description="ZinT" evidence="4">
    <location>
        <begin position="38"/>
        <end position="215"/>
    </location>
</feature>
<evidence type="ECO:0000259" key="4">
    <source>
        <dbReference type="Pfam" id="PF09223"/>
    </source>
</evidence>
<accession>A0A1Z1SNX8</accession>
<evidence type="ECO:0000313" key="8">
    <source>
        <dbReference type="Proteomes" id="UP000195540"/>
    </source>
</evidence>
<evidence type="ECO:0000256" key="3">
    <source>
        <dbReference type="SAM" id="SignalP"/>
    </source>
</evidence>